<dbReference type="AlphaFoldDB" id="A0A226DDR6"/>
<feature type="non-terminal residue" evidence="3">
    <location>
        <position position="1"/>
    </location>
</feature>
<accession>A0A226DDR6</accession>
<dbReference type="PROSITE" id="PS00028">
    <property type="entry name" value="ZINC_FINGER_C2H2_1"/>
    <property type="match status" value="1"/>
</dbReference>
<proteinExistence type="predicted"/>
<dbReference type="Proteomes" id="UP000198287">
    <property type="component" value="Unassembled WGS sequence"/>
</dbReference>
<comment type="caution">
    <text evidence="3">The sequence shown here is derived from an EMBL/GenBank/DDBJ whole genome shotgun (WGS) entry which is preliminary data.</text>
</comment>
<evidence type="ECO:0000259" key="2">
    <source>
        <dbReference type="PROSITE" id="PS00028"/>
    </source>
</evidence>
<dbReference type="PANTHER" id="PTHR31511:SF12">
    <property type="entry name" value="RHO TERMINATION FACTOR N-TERMINAL DOMAIN-CONTAINING PROTEIN"/>
    <property type="match status" value="1"/>
</dbReference>
<dbReference type="EMBL" id="LNIX01000023">
    <property type="protein sequence ID" value="OXA43329.1"/>
    <property type="molecule type" value="Genomic_DNA"/>
</dbReference>
<dbReference type="OrthoDB" id="414982at2759"/>
<reference evidence="3 4" key="1">
    <citation type="submission" date="2015-12" db="EMBL/GenBank/DDBJ databases">
        <title>The genome of Folsomia candida.</title>
        <authorList>
            <person name="Faddeeva A."/>
            <person name="Derks M.F."/>
            <person name="Anvar Y."/>
            <person name="Smit S."/>
            <person name="Van Straalen N."/>
            <person name="Roelofs D."/>
        </authorList>
    </citation>
    <scope>NUCLEOTIDE SEQUENCE [LARGE SCALE GENOMIC DNA]</scope>
    <source>
        <strain evidence="3 4">VU population</strain>
        <tissue evidence="3">Whole body</tissue>
    </source>
</reference>
<protein>
    <recommendedName>
        <fullName evidence="2">C2H2-type domain-containing protein</fullName>
    </recommendedName>
</protein>
<keyword evidence="4" id="KW-1185">Reference proteome</keyword>
<evidence type="ECO:0000256" key="1">
    <source>
        <dbReference type="SAM" id="MobiDB-lite"/>
    </source>
</evidence>
<gene>
    <name evidence="3" type="ORF">Fcan01_22025</name>
</gene>
<dbReference type="PANTHER" id="PTHR31511">
    <property type="entry name" value="PROTEIN CBG23764"/>
    <property type="match status" value="1"/>
</dbReference>
<feature type="domain" description="C2H2-type" evidence="2">
    <location>
        <begin position="77"/>
        <end position="99"/>
    </location>
</feature>
<evidence type="ECO:0000313" key="3">
    <source>
        <dbReference type="EMBL" id="OXA43329.1"/>
    </source>
</evidence>
<name>A0A226DDR6_FOLCA</name>
<evidence type="ECO:0000313" key="4">
    <source>
        <dbReference type="Proteomes" id="UP000198287"/>
    </source>
</evidence>
<organism evidence="3 4">
    <name type="scientific">Folsomia candida</name>
    <name type="common">Springtail</name>
    <dbReference type="NCBI Taxonomy" id="158441"/>
    <lineage>
        <taxon>Eukaryota</taxon>
        <taxon>Metazoa</taxon>
        <taxon>Ecdysozoa</taxon>
        <taxon>Arthropoda</taxon>
        <taxon>Hexapoda</taxon>
        <taxon>Collembola</taxon>
        <taxon>Entomobryomorpha</taxon>
        <taxon>Isotomoidea</taxon>
        <taxon>Isotomidae</taxon>
        <taxon>Proisotominae</taxon>
        <taxon>Folsomia</taxon>
    </lineage>
</organism>
<sequence>VCQLVGELIGDEKCDYCQESHDISSCSKVGEVMDVDYSQKDDPIAGTSNNKRPSDEPTPSPKRWREEPDMTMYINKCCPQCSKKFCTNYELDHHMQKEHPYKGIPIQVGGGLIKRYLPLTRSLYTGLINVYELDVKNNEFKDAFQFFETIFSELEIILNQELDEKKCLKISSELKCHFYKTSVDPVTMQMIVSDRTNPDPVFRGVTHSVYCSDSIRTIVNSLAWKMCNSVAAYINKKSGWILDFVSGFEISVGRFQPIGGTGFKTRNNLLKYVSPATVLSIDNTDPMTGRPDQNCFSLSILASKILPSLKAQYKEHVNRLQEKRSTYINELNKHGFNWDGLSTPIDMSQFSTFSKNNPDVDLHVFVYEEEDAAKQLYSDLLSKPTRTSKDKLQIKKEIRNSIYPLYSSIKIPQFRVKERILKHTYADTEVSNLQEIDILLILEETEQGWTGHYALIRNFNALISLTKNKSYCCKNCVNCFSSEDRLNEHRPNCLALGMQQVTMPEDKTYSFNKYGRMVKAPFRYLIIFLHSAIFSKYLSSFQRYFGDFESLLRSKNDRLPESERQLHLAEHTPSGYAWICLDWNNTIVSYKVHRAKRDDENVVARFFEDIFEDQEIRQEEIESIQKEAKYNMKINPQLKKRLTHLIENDPDNLDPCYFCKKKLQVNPKHKTVFHHDYFSRQFLGLAHDSCNIDARIRRVPSVYFHGLR</sequence>
<feature type="region of interest" description="Disordered" evidence="1">
    <location>
        <begin position="39"/>
        <end position="65"/>
    </location>
</feature>
<dbReference type="InterPro" id="IPR013087">
    <property type="entry name" value="Znf_C2H2_type"/>
</dbReference>